<dbReference type="GO" id="GO:0000287">
    <property type="term" value="F:magnesium ion binding"/>
    <property type="evidence" value="ECO:0007669"/>
    <property type="project" value="TreeGrafter"/>
</dbReference>
<evidence type="ECO:0000256" key="6">
    <source>
        <dbReference type="ARBA" id="ARBA00022801"/>
    </source>
</evidence>
<dbReference type="PANTHER" id="PTHR43344">
    <property type="entry name" value="PHOSPHOSERINE PHOSPHATASE"/>
    <property type="match status" value="1"/>
</dbReference>
<evidence type="ECO:0000313" key="12">
    <source>
        <dbReference type="EMBL" id="KYJ86768.1"/>
    </source>
</evidence>
<dbReference type="GO" id="GO:0005737">
    <property type="term" value="C:cytoplasm"/>
    <property type="evidence" value="ECO:0007669"/>
    <property type="project" value="TreeGrafter"/>
</dbReference>
<protein>
    <recommendedName>
        <fullName evidence="3">phosphoserine phosphatase</fullName>
        <ecNumber evidence="3">3.1.3.3</ecNumber>
    </recommendedName>
</protein>
<keyword evidence="4" id="KW-0028">Amino-acid biosynthesis</keyword>
<keyword evidence="5" id="KW-0479">Metal-binding</keyword>
<dbReference type="GO" id="GO:0036424">
    <property type="term" value="F:L-phosphoserine phosphatase activity"/>
    <property type="evidence" value="ECO:0007669"/>
    <property type="project" value="TreeGrafter"/>
</dbReference>
<feature type="signal peptide" evidence="11">
    <location>
        <begin position="1"/>
        <end position="18"/>
    </location>
</feature>
<dbReference type="Proteomes" id="UP000075359">
    <property type="component" value="Unassembled WGS sequence"/>
</dbReference>
<evidence type="ECO:0000256" key="1">
    <source>
        <dbReference type="ARBA" id="ARBA00001946"/>
    </source>
</evidence>
<dbReference type="Gene3D" id="3.40.50.1000">
    <property type="entry name" value="HAD superfamily/HAD-like"/>
    <property type="match status" value="1"/>
</dbReference>
<dbReference type="EMBL" id="LNKT01000012">
    <property type="protein sequence ID" value="KYJ86768.1"/>
    <property type="molecule type" value="Genomic_DNA"/>
</dbReference>
<evidence type="ECO:0000256" key="9">
    <source>
        <dbReference type="ARBA" id="ARBA00048138"/>
    </source>
</evidence>
<keyword evidence="6" id="KW-0378">Hydrolase</keyword>
<dbReference type="InterPro" id="IPR036412">
    <property type="entry name" value="HAD-like_sf"/>
</dbReference>
<comment type="catalytic activity">
    <reaction evidence="10">
        <text>O-phospho-D-serine + H2O = D-serine + phosphate</text>
        <dbReference type="Rhea" id="RHEA:24873"/>
        <dbReference type="ChEBI" id="CHEBI:15377"/>
        <dbReference type="ChEBI" id="CHEBI:35247"/>
        <dbReference type="ChEBI" id="CHEBI:43474"/>
        <dbReference type="ChEBI" id="CHEBI:58680"/>
        <dbReference type="EC" id="3.1.3.3"/>
    </reaction>
</comment>
<organism evidence="12 13">
    <name type="scientific">Sulfurovum riftiae</name>
    <dbReference type="NCBI Taxonomy" id="1630136"/>
    <lineage>
        <taxon>Bacteria</taxon>
        <taxon>Pseudomonadati</taxon>
        <taxon>Campylobacterota</taxon>
        <taxon>Epsilonproteobacteria</taxon>
        <taxon>Campylobacterales</taxon>
        <taxon>Sulfurovaceae</taxon>
        <taxon>Sulfurovum</taxon>
    </lineage>
</organism>
<dbReference type="EC" id="3.1.3.3" evidence="3"/>
<evidence type="ECO:0000256" key="2">
    <source>
        <dbReference type="ARBA" id="ARBA00005135"/>
    </source>
</evidence>
<reference evidence="12 13" key="1">
    <citation type="submission" date="2015-11" db="EMBL/GenBank/DDBJ databases">
        <title>Draft genome of Sulfurovum riftiae 1812E, a member of the Epsilonproteobacteria isolated from the tube of the deep-sea hydrothermal vent tubewom Riftia pachyptila.</title>
        <authorList>
            <person name="Vetriani C."/>
            <person name="Giovannelli D."/>
        </authorList>
    </citation>
    <scope>NUCLEOTIDE SEQUENCE [LARGE SCALE GENOMIC DNA]</scope>
    <source>
        <strain evidence="12 13">1812E</strain>
    </source>
</reference>
<dbReference type="AlphaFoldDB" id="A0A151CGV6"/>
<gene>
    <name evidence="12" type="ORF">AS592_08040</name>
</gene>
<dbReference type="PANTHER" id="PTHR43344:SF2">
    <property type="entry name" value="PHOSPHOSERINE PHOSPHATASE"/>
    <property type="match status" value="1"/>
</dbReference>
<dbReference type="STRING" id="1630136.AS592_08040"/>
<evidence type="ECO:0000256" key="7">
    <source>
        <dbReference type="ARBA" id="ARBA00022842"/>
    </source>
</evidence>
<dbReference type="Pfam" id="PF12710">
    <property type="entry name" value="HAD"/>
    <property type="match status" value="1"/>
</dbReference>
<evidence type="ECO:0000256" key="4">
    <source>
        <dbReference type="ARBA" id="ARBA00022605"/>
    </source>
</evidence>
<dbReference type="SUPFAM" id="SSF56784">
    <property type="entry name" value="HAD-like"/>
    <property type="match status" value="1"/>
</dbReference>
<evidence type="ECO:0000256" key="3">
    <source>
        <dbReference type="ARBA" id="ARBA00012640"/>
    </source>
</evidence>
<keyword evidence="13" id="KW-1185">Reference proteome</keyword>
<keyword evidence="8" id="KW-0718">Serine biosynthesis</keyword>
<dbReference type="RefSeq" id="WP_067330109.1">
    <property type="nucleotide sequence ID" value="NZ_LNKT01000012.1"/>
</dbReference>
<dbReference type="CDD" id="cd01427">
    <property type="entry name" value="HAD_like"/>
    <property type="match status" value="1"/>
</dbReference>
<evidence type="ECO:0000313" key="13">
    <source>
        <dbReference type="Proteomes" id="UP000075359"/>
    </source>
</evidence>
<dbReference type="InterPro" id="IPR023214">
    <property type="entry name" value="HAD_sf"/>
</dbReference>
<dbReference type="GO" id="GO:0006564">
    <property type="term" value="P:L-serine biosynthetic process"/>
    <property type="evidence" value="ECO:0007669"/>
    <property type="project" value="UniProtKB-KW"/>
</dbReference>
<proteinExistence type="predicted"/>
<comment type="caution">
    <text evidence="12">The sequence shown here is derived from an EMBL/GenBank/DDBJ whole genome shotgun (WGS) entry which is preliminary data.</text>
</comment>
<keyword evidence="7" id="KW-0460">Magnesium</keyword>
<name>A0A151CGV6_9BACT</name>
<comment type="cofactor">
    <cofactor evidence="1">
        <name>Mg(2+)</name>
        <dbReference type="ChEBI" id="CHEBI:18420"/>
    </cofactor>
</comment>
<evidence type="ECO:0000256" key="11">
    <source>
        <dbReference type="SAM" id="SignalP"/>
    </source>
</evidence>
<evidence type="ECO:0000256" key="5">
    <source>
        <dbReference type="ARBA" id="ARBA00022723"/>
    </source>
</evidence>
<dbReference type="InterPro" id="IPR050582">
    <property type="entry name" value="HAD-like_SerB"/>
</dbReference>
<accession>A0A151CGV6</accession>
<evidence type="ECO:0000256" key="8">
    <source>
        <dbReference type="ARBA" id="ARBA00023299"/>
    </source>
</evidence>
<evidence type="ECO:0000256" key="10">
    <source>
        <dbReference type="ARBA" id="ARBA00048523"/>
    </source>
</evidence>
<sequence length="323" mass="36935">MKQLLLGLLLSFGIFATASETLPSWNEGESRANIINYVRAVTDKQNADYIAPKDRIAVFDNDGTLWSEQPAYFQLFFAIDRVKALASEHPEWKTTEPFKSVLENNMEGIVKSGKKGLLQIVGATHAGMDEESFEKIVKQWLKTAKHPTKHRPYTDLIFQPMMELIDYLEANDFKVFIVSGGGIDFMRAFIPEVYGIPSERIIGSTGKVYYENGKIIKEPKIDFIDDKEMKPVAIYYNIGKRPVAAFGNSDGDLAMMQYTEANTNAKTLQLYVHHTDAKREWAYDRKSSIGKLDKGLDYAKIHHWTIVDMKKDWKVIYPFELKK</sequence>
<comment type="pathway">
    <text evidence="2">Amino-acid biosynthesis; L-serine biosynthesis; L-serine from 3-phospho-D-glycerate: step 3/3.</text>
</comment>
<comment type="catalytic activity">
    <reaction evidence="9">
        <text>O-phospho-L-serine + H2O = L-serine + phosphate</text>
        <dbReference type="Rhea" id="RHEA:21208"/>
        <dbReference type="ChEBI" id="CHEBI:15377"/>
        <dbReference type="ChEBI" id="CHEBI:33384"/>
        <dbReference type="ChEBI" id="CHEBI:43474"/>
        <dbReference type="ChEBI" id="CHEBI:57524"/>
        <dbReference type="EC" id="3.1.3.3"/>
    </reaction>
</comment>
<keyword evidence="11" id="KW-0732">Signal</keyword>
<dbReference type="OrthoDB" id="9799365at2"/>
<feature type="chain" id="PRO_5007578497" description="phosphoserine phosphatase" evidence="11">
    <location>
        <begin position="19"/>
        <end position="323"/>
    </location>
</feature>